<evidence type="ECO:0000313" key="2">
    <source>
        <dbReference type="Proteomes" id="UP001062846"/>
    </source>
</evidence>
<proteinExistence type="predicted"/>
<gene>
    <name evidence="1" type="ORF">RHMOL_Rhmol06G0175300</name>
</gene>
<accession>A0ACC0ND85</accession>
<protein>
    <submittedName>
        <fullName evidence="1">Uncharacterized protein</fullName>
    </submittedName>
</protein>
<evidence type="ECO:0000313" key="1">
    <source>
        <dbReference type="EMBL" id="KAI8551302.1"/>
    </source>
</evidence>
<comment type="caution">
    <text evidence="1">The sequence shown here is derived from an EMBL/GenBank/DDBJ whole genome shotgun (WGS) entry which is preliminary data.</text>
</comment>
<organism evidence="1 2">
    <name type="scientific">Rhododendron molle</name>
    <name type="common">Chinese azalea</name>
    <name type="synonym">Azalea mollis</name>
    <dbReference type="NCBI Taxonomy" id="49168"/>
    <lineage>
        <taxon>Eukaryota</taxon>
        <taxon>Viridiplantae</taxon>
        <taxon>Streptophyta</taxon>
        <taxon>Embryophyta</taxon>
        <taxon>Tracheophyta</taxon>
        <taxon>Spermatophyta</taxon>
        <taxon>Magnoliopsida</taxon>
        <taxon>eudicotyledons</taxon>
        <taxon>Gunneridae</taxon>
        <taxon>Pentapetalae</taxon>
        <taxon>asterids</taxon>
        <taxon>Ericales</taxon>
        <taxon>Ericaceae</taxon>
        <taxon>Ericoideae</taxon>
        <taxon>Rhodoreae</taxon>
        <taxon>Rhododendron</taxon>
    </lineage>
</organism>
<reference evidence="1" key="1">
    <citation type="submission" date="2022-02" db="EMBL/GenBank/DDBJ databases">
        <title>Plant Genome Project.</title>
        <authorList>
            <person name="Zhang R.-G."/>
        </authorList>
    </citation>
    <scope>NUCLEOTIDE SEQUENCE</scope>
    <source>
        <strain evidence="1">AT1</strain>
    </source>
</reference>
<keyword evidence="2" id="KW-1185">Reference proteome</keyword>
<dbReference type="Proteomes" id="UP001062846">
    <property type="component" value="Chromosome 6"/>
</dbReference>
<sequence>MGLLFSWSLFLTLMLSASVVDSVHGGNETDRLALLLFKAQITGDPFGALNSWNESIHFCQWVGVTCGRRHPTRVTGLNLDHRKLVGAISPHIGNLSFLKELSLQDNSFSHEIPPQLGGLKRLQLLAMDNNSFTGEIPTNISGCSSLISLSLGGNILSGKIPVELGSLSKLQVLAISSNHLTGGIPSSLGNLSSLRFFSVQVNSIGGSIPHALGKLTKLEVLALGQNRLVGTSPSSIFNVSSLKQFNVGSNQLQGMLPSELGNTLPNLRFIEVSLNLYTGSIPISISNATKLYHIGFSGNKFTGKVPCLEKLNNLGQLMLAENYLGSGEADDLSFLNSLTNATHFTHLFLTTNNFGGLLPNTISNFSTNMVILHIGSNKIVGNIPTGLANLVNLQILRLSVNRLTGQIPSDIGKLQNLEFLGLFSNKFYGNIPSSIGNLTRLTKLILYENNLHGSIPSSVGKCQMLVHLRLHQNNLIGTIPREVMSLSSLLRLHISRNNLTGSLPMEIGILKNLEELYVSENMLSSEIPSSLGSCVKLRVLNMEGNKFSGTLPPSLSNLRGMEEIDISHNNFSGQIPDYFEDFHFLHKLNLSFNDFEGVVPQRGIYGNVTAISVKGNNKLCGGIAELELQSCKSKGFTKKRSSRTMILIISIACGLLGLCLILCFLYRCSFRKKTNVSSFRLLGNSFLELSYRSLLKATDGFSPANLIGVGGFGSVYRGILDHGGKVVAIKVLNLQAAGASKSFIAECKALKNIKHRNLVKVLTACSSVDYKGNDFKALVYEFMVNGSLEEWLHPNENGYGVRNESRSLNLLQRLNIAIDVATALDYLHHHLSEPILHCDLKPNNVLLNEEMAAHVADFGLARFFRDTTCTSSVNQSSSIGIKGSIGYVAPEYGMGNEVSTSGDVYSYGILVLEMFTAKRPTDNMFIDGMSLHNFAKIALPEQVESILDPTLLQQREQGQSSSSINNDCSQRFAGSHKVREILISILNVGIACSEELPRDRLAMNDVLTWLHASKKTLLG</sequence>
<dbReference type="EMBL" id="CM046393">
    <property type="protein sequence ID" value="KAI8551302.1"/>
    <property type="molecule type" value="Genomic_DNA"/>
</dbReference>
<name>A0ACC0ND85_RHOML</name>